<dbReference type="InterPro" id="IPR018060">
    <property type="entry name" value="HTH_AraC"/>
</dbReference>
<dbReference type="Pfam" id="PF12833">
    <property type="entry name" value="HTH_18"/>
    <property type="match status" value="1"/>
</dbReference>
<dbReference type="Proteomes" id="UP000294489">
    <property type="component" value="Unassembled WGS sequence"/>
</dbReference>
<evidence type="ECO:0000256" key="6">
    <source>
        <dbReference type="ARBA" id="ARBA00022833"/>
    </source>
</evidence>
<dbReference type="FunFam" id="3.40.10.10:FF:000001">
    <property type="entry name" value="DNA-3-methyladenine glycosylase 2"/>
    <property type="match status" value="1"/>
</dbReference>
<dbReference type="GO" id="GO:0005737">
    <property type="term" value="C:cytoplasm"/>
    <property type="evidence" value="ECO:0007669"/>
    <property type="project" value="TreeGrafter"/>
</dbReference>
<keyword evidence="10" id="KW-0804">Transcription</keyword>
<comment type="caution">
    <text evidence="13">The sequence shown here is derived from an EMBL/GenBank/DDBJ whole genome shotgun (WGS) entry which is preliminary data.</text>
</comment>
<dbReference type="GO" id="GO:0043565">
    <property type="term" value="F:sequence-specific DNA binding"/>
    <property type="evidence" value="ECO:0007669"/>
    <property type="project" value="InterPro"/>
</dbReference>
<gene>
    <name evidence="13" type="ORF">DFO67_103299</name>
</gene>
<dbReference type="GO" id="GO:0032131">
    <property type="term" value="F:alkylated DNA binding"/>
    <property type="evidence" value="ECO:0007669"/>
    <property type="project" value="TreeGrafter"/>
</dbReference>
<dbReference type="Gene3D" id="1.10.10.60">
    <property type="entry name" value="Homeodomain-like"/>
    <property type="match status" value="2"/>
</dbReference>
<feature type="domain" description="HTH araC/xylS-type" evidence="12">
    <location>
        <begin position="86"/>
        <end position="184"/>
    </location>
</feature>
<keyword evidence="11" id="KW-0234">DNA repair</keyword>
<proteinExistence type="predicted"/>
<dbReference type="InterPro" id="IPR011257">
    <property type="entry name" value="DNA_glycosylase"/>
</dbReference>
<dbReference type="SMART" id="SM00342">
    <property type="entry name" value="HTH_ARAC"/>
    <property type="match status" value="1"/>
</dbReference>
<dbReference type="PANTHER" id="PTHR43003:SF13">
    <property type="entry name" value="DNA-3-METHYLADENINE GLYCOSYLASE 2"/>
    <property type="match status" value="1"/>
</dbReference>
<dbReference type="GO" id="GO:0032259">
    <property type="term" value="P:methylation"/>
    <property type="evidence" value="ECO:0007669"/>
    <property type="project" value="UniProtKB-KW"/>
</dbReference>
<dbReference type="EMBL" id="SOEC01000003">
    <property type="protein sequence ID" value="TDX31700.1"/>
    <property type="molecule type" value="Genomic_DNA"/>
</dbReference>
<dbReference type="SUPFAM" id="SSF55945">
    <property type="entry name" value="TATA-box binding protein-like"/>
    <property type="match status" value="1"/>
</dbReference>
<dbReference type="SUPFAM" id="SSF57884">
    <property type="entry name" value="Ada DNA repair protein, N-terminal domain (N-Ada 10)"/>
    <property type="match status" value="1"/>
</dbReference>
<dbReference type="AlphaFoldDB" id="A0A4R8FYH4"/>
<name>A0A4R8FYH4_9GAMM</name>
<evidence type="ECO:0000256" key="4">
    <source>
        <dbReference type="ARBA" id="ARBA00022723"/>
    </source>
</evidence>
<keyword evidence="9" id="KW-0010">Activator</keyword>
<sequence>MLDRDVCRRARLARDARFDGQFFTAVRTTGIYCRPICPATPPQESNVEYYPSAIEAARAGYRPCLRCRPDSAPGSPAWKGTDTTLERALRLIDAGALQVASLDRLCSRLGIGDRYLRALFQRRFGVSPKAYARYQQCLFAKQLLHQTRLQVTDIAFASGFRSLRRFNACFREHMGMAPSQLRRQAGTTTGGLTLHLAYRPPYAWPVMQRFLARRRIDGLEWVGDDHYGRSFTWQHAKGCFTAIHDPRRHGFRVTLELDDLSVMQPVVANIRRILDLDADTQAIETHLAAAAPGLPLIEGLRLPGTWNLFEAGVRAILGQQVSIDAARRHVQTLVETLGSGFVDSAGEQRRHFPGPKPIAENELAFLRMPGARRETLHRFAARYREALDADDPTHWLALKGIGPWTADYARLRGTSHPDIWLAGDSGVKQALSALGSQSRLDSQAAAPWRSYLTLQLWNR</sequence>
<dbReference type="InterPro" id="IPR037046">
    <property type="entry name" value="AlkA_N_sf"/>
</dbReference>
<dbReference type="GO" id="GO:0003700">
    <property type="term" value="F:DNA-binding transcription factor activity"/>
    <property type="evidence" value="ECO:0007669"/>
    <property type="project" value="InterPro"/>
</dbReference>
<evidence type="ECO:0000256" key="10">
    <source>
        <dbReference type="ARBA" id="ARBA00023163"/>
    </source>
</evidence>
<evidence type="ECO:0000313" key="13">
    <source>
        <dbReference type="EMBL" id="TDX31700.1"/>
    </source>
</evidence>
<keyword evidence="6" id="KW-0862">Zinc</keyword>
<evidence type="ECO:0000256" key="2">
    <source>
        <dbReference type="ARBA" id="ARBA00022603"/>
    </source>
</evidence>
<evidence type="ECO:0000256" key="7">
    <source>
        <dbReference type="ARBA" id="ARBA00023015"/>
    </source>
</evidence>
<dbReference type="Gene3D" id="1.10.340.30">
    <property type="entry name" value="Hypothetical protein, domain 2"/>
    <property type="match status" value="1"/>
</dbReference>
<dbReference type="PROSITE" id="PS01124">
    <property type="entry name" value="HTH_ARAC_FAMILY_2"/>
    <property type="match status" value="1"/>
</dbReference>
<evidence type="ECO:0000256" key="1">
    <source>
        <dbReference type="ARBA" id="ARBA00001947"/>
    </source>
</evidence>
<dbReference type="SUPFAM" id="SSF48150">
    <property type="entry name" value="DNA-glycosylase"/>
    <property type="match status" value="1"/>
</dbReference>
<dbReference type="Pfam" id="PF06029">
    <property type="entry name" value="AlkA_N"/>
    <property type="match status" value="1"/>
</dbReference>
<keyword evidence="5" id="KW-0227">DNA damage</keyword>
<dbReference type="InterPro" id="IPR009057">
    <property type="entry name" value="Homeodomain-like_sf"/>
</dbReference>
<dbReference type="Gene3D" id="1.10.1670.10">
    <property type="entry name" value="Helix-hairpin-Helix base-excision DNA repair enzymes (C-terminal)"/>
    <property type="match status" value="1"/>
</dbReference>
<keyword evidence="4" id="KW-0479">Metal-binding</keyword>
<dbReference type="Gene3D" id="3.30.310.20">
    <property type="entry name" value="DNA-3-methyladenine glycosylase AlkA, N-terminal domain"/>
    <property type="match status" value="1"/>
</dbReference>
<evidence type="ECO:0000259" key="12">
    <source>
        <dbReference type="PROSITE" id="PS01124"/>
    </source>
</evidence>
<evidence type="ECO:0000313" key="14">
    <source>
        <dbReference type="Proteomes" id="UP000294489"/>
    </source>
</evidence>
<dbReference type="InterPro" id="IPR051912">
    <property type="entry name" value="Alkylbase_DNA_Glycosylase/TA"/>
</dbReference>
<comment type="cofactor">
    <cofactor evidence="1">
        <name>Zn(2+)</name>
        <dbReference type="ChEBI" id="CHEBI:29105"/>
    </cofactor>
</comment>
<keyword evidence="2" id="KW-0489">Methyltransferase</keyword>
<accession>A0A4R8FYH4</accession>
<reference evidence="13 14" key="1">
    <citation type="submission" date="2019-03" db="EMBL/GenBank/DDBJ databases">
        <title>Freshwater and sediment microbial communities from various areas in North America, analyzing microbe dynamics in response to fracking.</title>
        <authorList>
            <person name="Lamendella R."/>
        </authorList>
    </citation>
    <scope>NUCLEOTIDE SEQUENCE [LARGE SCALE GENOMIC DNA]</scope>
    <source>
        <strain evidence="13 14">6_TX</strain>
    </source>
</reference>
<dbReference type="OrthoDB" id="9811249at2"/>
<dbReference type="InterPro" id="IPR004026">
    <property type="entry name" value="Ada_DNA_repair_Zn-bd"/>
</dbReference>
<protein>
    <submittedName>
        <fullName evidence="13">DNA-3-methyladenine glycosylase II</fullName>
    </submittedName>
</protein>
<evidence type="ECO:0000256" key="8">
    <source>
        <dbReference type="ARBA" id="ARBA00023125"/>
    </source>
</evidence>
<keyword evidence="8" id="KW-0238">DNA-binding</keyword>
<dbReference type="GO" id="GO:0043916">
    <property type="term" value="F:DNA-7-methylguanine glycosylase activity"/>
    <property type="evidence" value="ECO:0007669"/>
    <property type="project" value="TreeGrafter"/>
</dbReference>
<dbReference type="GO" id="GO:0006307">
    <property type="term" value="P:DNA alkylation repair"/>
    <property type="evidence" value="ECO:0007669"/>
    <property type="project" value="TreeGrafter"/>
</dbReference>
<dbReference type="GO" id="GO:0032993">
    <property type="term" value="C:protein-DNA complex"/>
    <property type="evidence" value="ECO:0007669"/>
    <property type="project" value="TreeGrafter"/>
</dbReference>
<dbReference type="SMART" id="SM01009">
    <property type="entry name" value="AlkA_N"/>
    <property type="match status" value="1"/>
</dbReference>
<dbReference type="Gene3D" id="3.40.10.10">
    <property type="entry name" value="DNA Methylphosphotriester Repair Domain"/>
    <property type="match status" value="1"/>
</dbReference>
<dbReference type="GO" id="GO:0008725">
    <property type="term" value="F:DNA-3-methyladenine glycosylase activity"/>
    <property type="evidence" value="ECO:0007669"/>
    <property type="project" value="TreeGrafter"/>
</dbReference>
<evidence type="ECO:0000256" key="9">
    <source>
        <dbReference type="ARBA" id="ARBA00023159"/>
    </source>
</evidence>
<dbReference type="InterPro" id="IPR023170">
    <property type="entry name" value="HhH_base_excis_C"/>
</dbReference>
<dbReference type="SUPFAM" id="SSF46689">
    <property type="entry name" value="Homeodomain-like"/>
    <property type="match status" value="1"/>
</dbReference>
<dbReference type="InterPro" id="IPR010316">
    <property type="entry name" value="AlkA_N"/>
</dbReference>
<dbReference type="RefSeq" id="WP_134016577.1">
    <property type="nucleotide sequence ID" value="NZ_SOEC01000003.1"/>
</dbReference>
<dbReference type="PANTHER" id="PTHR43003">
    <property type="entry name" value="DNA-3-METHYLADENINE GLYCOSYLASE"/>
    <property type="match status" value="1"/>
</dbReference>
<dbReference type="GO" id="GO:0006285">
    <property type="term" value="P:base-excision repair, AP site formation"/>
    <property type="evidence" value="ECO:0007669"/>
    <property type="project" value="TreeGrafter"/>
</dbReference>
<organism evidence="13 14">
    <name type="scientific">Modicisalibacter xianhensis</name>
    <dbReference type="NCBI Taxonomy" id="442341"/>
    <lineage>
        <taxon>Bacteria</taxon>
        <taxon>Pseudomonadati</taxon>
        <taxon>Pseudomonadota</taxon>
        <taxon>Gammaproteobacteria</taxon>
        <taxon>Oceanospirillales</taxon>
        <taxon>Halomonadaceae</taxon>
        <taxon>Modicisalibacter</taxon>
    </lineage>
</organism>
<evidence type="ECO:0000256" key="5">
    <source>
        <dbReference type="ARBA" id="ARBA00022763"/>
    </source>
</evidence>
<dbReference type="GO" id="GO:0008168">
    <property type="term" value="F:methyltransferase activity"/>
    <property type="evidence" value="ECO:0007669"/>
    <property type="project" value="UniProtKB-KW"/>
</dbReference>
<keyword evidence="7" id="KW-0805">Transcription regulation</keyword>
<dbReference type="Pfam" id="PF02805">
    <property type="entry name" value="Ada_Zn_binding"/>
    <property type="match status" value="1"/>
</dbReference>
<evidence type="ECO:0000256" key="11">
    <source>
        <dbReference type="ARBA" id="ARBA00023204"/>
    </source>
</evidence>
<keyword evidence="3" id="KW-0808">Transferase</keyword>
<evidence type="ECO:0000256" key="3">
    <source>
        <dbReference type="ARBA" id="ARBA00022679"/>
    </source>
</evidence>
<dbReference type="GO" id="GO:0008270">
    <property type="term" value="F:zinc ion binding"/>
    <property type="evidence" value="ECO:0007669"/>
    <property type="project" value="InterPro"/>
</dbReference>
<dbReference type="InterPro" id="IPR035451">
    <property type="entry name" value="Ada-like_dom_sf"/>
</dbReference>